<evidence type="ECO:0000259" key="4">
    <source>
        <dbReference type="PROSITE" id="PS50208"/>
    </source>
</evidence>
<dbReference type="Ensembl" id="ENSPCET00000007241.1">
    <property type="protein sequence ID" value="ENSPCEP00000006996.1"/>
    <property type="gene ID" value="ENSPCEG00000005612.1"/>
</dbReference>
<evidence type="ECO:0000256" key="2">
    <source>
        <dbReference type="RuleBase" id="RU003971"/>
    </source>
</evidence>
<protein>
    <recommendedName>
        <fullName evidence="7">Caspase-14</fullName>
    </recommendedName>
</protein>
<dbReference type="Gene3D" id="3.40.50.1460">
    <property type="match status" value="1"/>
</dbReference>
<dbReference type="SMART" id="SM00115">
    <property type="entry name" value="CASc"/>
    <property type="match status" value="1"/>
</dbReference>
<dbReference type="InterPro" id="IPR001309">
    <property type="entry name" value="Pept_C14_p20"/>
</dbReference>
<comment type="similarity">
    <text evidence="1 2">Belongs to the peptidase C14A family.</text>
</comment>
<dbReference type="InterPro" id="IPR029030">
    <property type="entry name" value="Caspase-like_dom_sf"/>
</dbReference>
<evidence type="ECO:0000256" key="1">
    <source>
        <dbReference type="ARBA" id="ARBA00010134"/>
    </source>
</evidence>
<dbReference type="InterPro" id="IPR011600">
    <property type="entry name" value="Pept_C14_caspase"/>
</dbReference>
<evidence type="ECO:0000313" key="5">
    <source>
        <dbReference type="Ensembl" id="ENSPCEP00000006996.1"/>
    </source>
</evidence>
<dbReference type="GO" id="GO:0006508">
    <property type="term" value="P:proteolysis"/>
    <property type="evidence" value="ECO:0007669"/>
    <property type="project" value="InterPro"/>
</dbReference>
<dbReference type="InterPro" id="IPR015917">
    <property type="entry name" value="Pept_C14A"/>
</dbReference>
<keyword evidence="6" id="KW-1185">Reference proteome</keyword>
<feature type="domain" description="Caspase family p20" evidence="4">
    <location>
        <begin position="15"/>
        <end position="128"/>
    </location>
</feature>
<dbReference type="PRINTS" id="PR00376">
    <property type="entry name" value="IL1BCENZYME"/>
</dbReference>
<sequence length="223" mass="24990">MSRYNMEGARLALTFCVTKEREGAEKDIEALEIMFNALGFQNELVRDPNASDFKEKLEQFRNEIDARKDQVSCCFVIIMAHGNRDTVFGANDEGMNLKELFAEMTNEKCKALQGKPKVFIVQACRGGNKDSRVLGEDHVAVDSYAACSSSPSPGNDKLIPTHSDSLFIYATTPGYVAYRNELDGSWLIQAMSEVFKKSRGRHIMELLTEVRLALGEHQRNVIA</sequence>
<dbReference type="Pfam" id="PF00656">
    <property type="entry name" value="Peptidase_C14"/>
    <property type="match status" value="1"/>
</dbReference>
<reference evidence="5" key="2">
    <citation type="submission" date="2025-09" db="UniProtKB">
        <authorList>
            <consortium name="Ensembl"/>
        </authorList>
    </citation>
    <scope>IDENTIFICATION</scope>
</reference>
<dbReference type="SUPFAM" id="SSF52129">
    <property type="entry name" value="Caspase-like"/>
    <property type="match status" value="1"/>
</dbReference>
<evidence type="ECO:0008006" key="7">
    <source>
        <dbReference type="Google" id="ProtNLM"/>
    </source>
</evidence>
<dbReference type="Proteomes" id="UP000694393">
    <property type="component" value="Unplaced"/>
</dbReference>
<dbReference type="PANTHER" id="PTHR22576">
    <property type="entry name" value="MUCOSA ASSOCIATED LYMPHOID TISSUE LYMPHOMA TRANSLOCATION PROTEIN 1/PARACASPASE"/>
    <property type="match status" value="1"/>
</dbReference>
<reference evidence="5" key="1">
    <citation type="submission" date="2025-08" db="UniProtKB">
        <authorList>
            <consortium name="Ensembl"/>
        </authorList>
    </citation>
    <scope>IDENTIFICATION</scope>
</reference>
<dbReference type="AlphaFoldDB" id="A0A8C8RMW6"/>
<dbReference type="PANTHER" id="PTHR22576:SF41">
    <property type="entry name" value="CASPASE 14, APOPTOSIS-RELATED CYSTEINE PEPTIDASE"/>
    <property type="match status" value="1"/>
</dbReference>
<dbReference type="PROSITE" id="PS50208">
    <property type="entry name" value="CASPASE_P20"/>
    <property type="match status" value="1"/>
</dbReference>
<proteinExistence type="inferred from homology"/>
<name>A0A8C8RMW6_9SAUR</name>
<dbReference type="GO" id="GO:0004197">
    <property type="term" value="F:cysteine-type endopeptidase activity"/>
    <property type="evidence" value="ECO:0007669"/>
    <property type="project" value="InterPro"/>
</dbReference>
<feature type="domain" description="Caspase family p10" evidence="3">
    <location>
        <begin position="159"/>
        <end position="211"/>
    </location>
</feature>
<dbReference type="PROSITE" id="PS50207">
    <property type="entry name" value="CASPASE_P10"/>
    <property type="match status" value="1"/>
</dbReference>
<organism evidence="5 6">
    <name type="scientific">Pelusios castaneus</name>
    <name type="common">West African mud turtle</name>
    <dbReference type="NCBI Taxonomy" id="367368"/>
    <lineage>
        <taxon>Eukaryota</taxon>
        <taxon>Metazoa</taxon>
        <taxon>Chordata</taxon>
        <taxon>Craniata</taxon>
        <taxon>Vertebrata</taxon>
        <taxon>Euteleostomi</taxon>
        <taxon>Archelosauria</taxon>
        <taxon>Testudinata</taxon>
        <taxon>Testudines</taxon>
        <taxon>Pleurodira</taxon>
        <taxon>Pelomedusidae</taxon>
        <taxon>Pelusios</taxon>
    </lineage>
</organism>
<dbReference type="InterPro" id="IPR052039">
    <property type="entry name" value="Caspase-related_regulators"/>
</dbReference>
<evidence type="ECO:0000259" key="3">
    <source>
        <dbReference type="PROSITE" id="PS50207"/>
    </source>
</evidence>
<evidence type="ECO:0000313" key="6">
    <source>
        <dbReference type="Proteomes" id="UP000694393"/>
    </source>
</evidence>
<dbReference type="InterPro" id="IPR033139">
    <property type="entry name" value="Caspase_cys_AS"/>
</dbReference>
<accession>A0A8C8RMW6</accession>
<dbReference type="InterPro" id="IPR002138">
    <property type="entry name" value="Pept_C14_p10"/>
</dbReference>
<dbReference type="PROSITE" id="PS01122">
    <property type="entry name" value="CASPASE_CYS"/>
    <property type="match status" value="1"/>
</dbReference>